<dbReference type="EMBL" id="JBBPBM010000001">
    <property type="protein sequence ID" value="KAK8600948.1"/>
    <property type="molecule type" value="Genomic_DNA"/>
</dbReference>
<name>A0ABR2GDL3_9ROSI</name>
<comment type="caution">
    <text evidence="1">The sequence shown here is derived from an EMBL/GenBank/DDBJ whole genome shotgun (WGS) entry which is preliminary data.</text>
</comment>
<accession>A0ABR2GDL3</accession>
<gene>
    <name evidence="1" type="ORF">V6N12_050793</name>
</gene>
<protein>
    <submittedName>
        <fullName evidence="1">Uncharacterized protein</fullName>
    </submittedName>
</protein>
<reference evidence="1 2" key="1">
    <citation type="journal article" date="2024" name="G3 (Bethesda)">
        <title>Genome assembly of Hibiscus sabdariffa L. provides insights into metabolisms of medicinal natural products.</title>
        <authorList>
            <person name="Kim T."/>
        </authorList>
    </citation>
    <scope>NUCLEOTIDE SEQUENCE [LARGE SCALE GENOMIC DNA]</scope>
    <source>
        <strain evidence="1">TK-2024</strain>
        <tissue evidence="1">Old leaves</tissue>
    </source>
</reference>
<proteinExistence type="predicted"/>
<evidence type="ECO:0000313" key="2">
    <source>
        <dbReference type="Proteomes" id="UP001472677"/>
    </source>
</evidence>
<keyword evidence="2" id="KW-1185">Reference proteome</keyword>
<sequence length="77" mass="8648">MHPILNSSIGLIWCCPPFEWIKANCDEVRRFNDDMVVAKGILRDVHGLRTRLSGGILHLLSPTLTLFKSPNICSSSR</sequence>
<dbReference type="Proteomes" id="UP001472677">
    <property type="component" value="Unassembled WGS sequence"/>
</dbReference>
<organism evidence="1 2">
    <name type="scientific">Hibiscus sabdariffa</name>
    <name type="common">roselle</name>
    <dbReference type="NCBI Taxonomy" id="183260"/>
    <lineage>
        <taxon>Eukaryota</taxon>
        <taxon>Viridiplantae</taxon>
        <taxon>Streptophyta</taxon>
        <taxon>Embryophyta</taxon>
        <taxon>Tracheophyta</taxon>
        <taxon>Spermatophyta</taxon>
        <taxon>Magnoliopsida</taxon>
        <taxon>eudicotyledons</taxon>
        <taxon>Gunneridae</taxon>
        <taxon>Pentapetalae</taxon>
        <taxon>rosids</taxon>
        <taxon>malvids</taxon>
        <taxon>Malvales</taxon>
        <taxon>Malvaceae</taxon>
        <taxon>Malvoideae</taxon>
        <taxon>Hibiscus</taxon>
    </lineage>
</organism>
<evidence type="ECO:0000313" key="1">
    <source>
        <dbReference type="EMBL" id="KAK8600948.1"/>
    </source>
</evidence>